<evidence type="ECO:0000256" key="2">
    <source>
        <dbReference type="SAM" id="MobiDB-lite"/>
    </source>
</evidence>
<accession>A0A8K0ACB2</accession>
<proteinExistence type="inferred from homology"/>
<dbReference type="NCBIfam" id="NF001209">
    <property type="entry name" value="PRK00175.1"/>
    <property type="match status" value="1"/>
</dbReference>
<evidence type="ECO:0000259" key="3">
    <source>
        <dbReference type="Pfam" id="PF00561"/>
    </source>
</evidence>
<evidence type="ECO:0000256" key="1">
    <source>
        <dbReference type="ARBA" id="ARBA00006886"/>
    </source>
</evidence>
<comment type="similarity">
    <text evidence="1">Belongs to the AB hydrolase superfamily. MetX family.</text>
</comment>
<dbReference type="EMBL" id="OV696693">
    <property type="protein sequence ID" value="CAH1272686.1"/>
    <property type="molecule type" value="Genomic_DNA"/>
</dbReference>
<dbReference type="OrthoDB" id="444135at2759"/>
<dbReference type="InterPro" id="IPR008220">
    <property type="entry name" value="HAT_MetX-like"/>
</dbReference>
<dbReference type="GO" id="GO:0006535">
    <property type="term" value="P:cysteine biosynthetic process from serine"/>
    <property type="evidence" value="ECO:0007669"/>
    <property type="project" value="TreeGrafter"/>
</dbReference>
<name>A0A8K0ACB2_BRALA</name>
<feature type="region of interest" description="Disordered" evidence="2">
    <location>
        <begin position="1"/>
        <end position="72"/>
    </location>
</feature>
<sequence>MFRKAFERGVSAMARNTPRTREPRRRAHDAAVSGGGVPGPRGQAGATPLAGEQASRGQHSSAAPEPQPETKLFRGHETTFPCMMKKSLQGPDPTYQKVVSGYKLFQSDEPFHCELNGGVLPELEVAYETWGRLNESRSNAVIIHTGLSANSHARSHEENPSPGWWEKFIGPGCAIDTNHFFVICANNIGGCYGSSGPSSKNPLTDEPYATTFPIVTVADMVNSQFMLLDHLGIHKLHAAVGPSLGGMISLMAGALYPDRVGRVVSISACAQSHPASIAMRYLQRRCIMQDPNWNNGYYYHGKYPGQGMKMAREIATTTYRSGPEWEIRFSRKKLSGNVSLCPTFEIESYIDYQGAQFMSKYDPNSLLYISKAMDLFDISDGYSSLVEGLQRVRCPIMVMGVQSDILFPVWQQRELAKLLHQAGNEAVTYFELNSIFGHDTFLLDLNGVGTAIKGFLETEVKENGNGGKKENKKHHFL</sequence>
<dbReference type="GO" id="GO:0009086">
    <property type="term" value="P:methionine biosynthetic process"/>
    <property type="evidence" value="ECO:0007669"/>
    <property type="project" value="TreeGrafter"/>
</dbReference>
<dbReference type="GO" id="GO:0005739">
    <property type="term" value="C:mitochondrion"/>
    <property type="evidence" value="ECO:0007669"/>
    <property type="project" value="TreeGrafter"/>
</dbReference>
<protein>
    <submittedName>
        <fullName evidence="4">Hypp4915 protein</fullName>
    </submittedName>
</protein>
<dbReference type="NCBIfam" id="TIGR01392">
    <property type="entry name" value="homoserO_Ac_trn"/>
    <property type="match status" value="1"/>
</dbReference>
<evidence type="ECO:0000313" key="4">
    <source>
        <dbReference type="EMBL" id="CAH1272686.1"/>
    </source>
</evidence>
<gene>
    <name evidence="4" type="primary">Hypp4915</name>
    <name evidence="4" type="ORF">BLAG_LOCUS24266</name>
</gene>
<reference evidence="4" key="1">
    <citation type="submission" date="2022-01" db="EMBL/GenBank/DDBJ databases">
        <authorList>
            <person name="Braso-Vives M."/>
        </authorList>
    </citation>
    <scope>NUCLEOTIDE SEQUENCE</scope>
</reference>
<dbReference type="AlphaFoldDB" id="A0A8K0ACB2"/>
<keyword evidence="5" id="KW-1185">Reference proteome</keyword>
<dbReference type="HAMAP" id="MF_00296">
    <property type="entry name" value="MetX_acyltransf"/>
    <property type="match status" value="1"/>
</dbReference>
<dbReference type="PANTHER" id="PTHR32268:SF16">
    <property type="entry name" value="SERINE O-SUCCINYLTRANSFERASE"/>
    <property type="match status" value="1"/>
</dbReference>
<dbReference type="GO" id="GO:0009092">
    <property type="term" value="P:homoserine metabolic process"/>
    <property type="evidence" value="ECO:0007669"/>
    <property type="project" value="TreeGrafter"/>
</dbReference>
<dbReference type="GO" id="GO:0009001">
    <property type="term" value="F:serine O-acetyltransferase activity"/>
    <property type="evidence" value="ECO:0007669"/>
    <property type="project" value="TreeGrafter"/>
</dbReference>
<dbReference type="InterPro" id="IPR029058">
    <property type="entry name" value="AB_hydrolase_fold"/>
</dbReference>
<dbReference type="PANTHER" id="PTHR32268">
    <property type="entry name" value="HOMOSERINE O-ACETYLTRANSFERASE"/>
    <property type="match status" value="1"/>
</dbReference>
<feature type="domain" description="AB hydrolase-1" evidence="3">
    <location>
        <begin position="139"/>
        <end position="421"/>
    </location>
</feature>
<dbReference type="InterPro" id="IPR000073">
    <property type="entry name" value="AB_hydrolase_1"/>
</dbReference>
<dbReference type="Pfam" id="PF00561">
    <property type="entry name" value="Abhydrolase_1"/>
    <property type="match status" value="1"/>
</dbReference>
<evidence type="ECO:0000313" key="5">
    <source>
        <dbReference type="Proteomes" id="UP000838412"/>
    </source>
</evidence>
<dbReference type="Gene3D" id="3.40.50.1820">
    <property type="entry name" value="alpha/beta hydrolase"/>
    <property type="match status" value="1"/>
</dbReference>
<dbReference type="Proteomes" id="UP000838412">
    <property type="component" value="Chromosome 8"/>
</dbReference>
<organism evidence="4 5">
    <name type="scientific">Branchiostoma lanceolatum</name>
    <name type="common">Common lancelet</name>
    <name type="synonym">Amphioxus lanceolatum</name>
    <dbReference type="NCBI Taxonomy" id="7740"/>
    <lineage>
        <taxon>Eukaryota</taxon>
        <taxon>Metazoa</taxon>
        <taxon>Chordata</taxon>
        <taxon>Cephalochordata</taxon>
        <taxon>Leptocardii</taxon>
        <taxon>Amphioxiformes</taxon>
        <taxon>Branchiostomatidae</taxon>
        <taxon>Branchiostoma</taxon>
    </lineage>
</organism>
<dbReference type="GO" id="GO:0004414">
    <property type="term" value="F:homoserine O-acetyltransferase activity"/>
    <property type="evidence" value="ECO:0007669"/>
    <property type="project" value="TreeGrafter"/>
</dbReference>
<dbReference type="SUPFAM" id="SSF53474">
    <property type="entry name" value="alpha/beta-Hydrolases"/>
    <property type="match status" value="1"/>
</dbReference>